<dbReference type="OrthoDB" id="9805134at2"/>
<evidence type="ECO:0000256" key="4">
    <source>
        <dbReference type="PROSITE-ProRule" id="PRU00335"/>
    </source>
</evidence>
<dbReference type="InterPro" id="IPR001647">
    <property type="entry name" value="HTH_TetR"/>
</dbReference>
<dbReference type="GO" id="GO:0003700">
    <property type="term" value="F:DNA-binding transcription factor activity"/>
    <property type="evidence" value="ECO:0007669"/>
    <property type="project" value="TreeGrafter"/>
</dbReference>
<dbReference type="PANTHER" id="PTHR30055:SF234">
    <property type="entry name" value="HTH-TYPE TRANSCRIPTIONAL REGULATOR BETI"/>
    <property type="match status" value="1"/>
</dbReference>
<evidence type="ECO:0000259" key="5">
    <source>
        <dbReference type="PROSITE" id="PS50977"/>
    </source>
</evidence>
<reference evidence="6 7" key="1">
    <citation type="submission" date="2018-08" db="EMBL/GenBank/DDBJ databases">
        <title>Henriciella mobilis sp. nov., isolated from seawater.</title>
        <authorList>
            <person name="Cheng H."/>
            <person name="Wu Y.-H."/>
            <person name="Xu X.-W."/>
            <person name="Guo L.-L."/>
        </authorList>
    </citation>
    <scope>NUCLEOTIDE SEQUENCE [LARGE SCALE GENOMIC DNA]</scope>
    <source>
        <strain evidence="6 7">CCUG67844</strain>
    </source>
</reference>
<dbReference type="EMBL" id="QWGA01000007">
    <property type="protein sequence ID" value="RIJ28712.1"/>
    <property type="molecule type" value="Genomic_DNA"/>
</dbReference>
<dbReference type="Proteomes" id="UP000265845">
    <property type="component" value="Unassembled WGS sequence"/>
</dbReference>
<protein>
    <submittedName>
        <fullName evidence="6">TetR family transcriptional regulator</fullName>
    </submittedName>
</protein>
<accession>A0A399RFY0</accession>
<keyword evidence="1" id="KW-0805">Transcription regulation</keyword>
<evidence type="ECO:0000313" key="6">
    <source>
        <dbReference type="EMBL" id="RIJ28712.1"/>
    </source>
</evidence>
<dbReference type="Pfam" id="PF00440">
    <property type="entry name" value="TetR_N"/>
    <property type="match status" value="1"/>
</dbReference>
<evidence type="ECO:0000256" key="3">
    <source>
        <dbReference type="ARBA" id="ARBA00023163"/>
    </source>
</evidence>
<comment type="caution">
    <text evidence="6">The sequence shown here is derived from an EMBL/GenBank/DDBJ whole genome shotgun (WGS) entry which is preliminary data.</text>
</comment>
<evidence type="ECO:0000256" key="2">
    <source>
        <dbReference type="ARBA" id="ARBA00023125"/>
    </source>
</evidence>
<sequence length="192" mass="21662">MMTADTEAVQTVPAREKILQATLDLIPDWGPDRITHRLVSAEADVSPGTITYHFDTIDALLSDAFRLYMADYEAGLDEALEARPLRSSRDVVQFLMMLIATSPERADLARIEYAMIAYAQRDELLQQEVTAWAELLPARLFDALRRIGDRYPDVSVSRLVRYCRGVEFDVLSRGLSIDLVELEGELLSLLDV</sequence>
<feature type="DNA-binding region" description="H-T-H motif" evidence="4">
    <location>
        <begin position="35"/>
        <end position="54"/>
    </location>
</feature>
<feature type="domain" description="HTH tetR-type" evidence="5">
    <location>
        <begin position="12"/>
        <end position="72"/>
    </location>
</feature>
<dbReference type="InterPro" id="IPR050109">
    <property type="entry name" value="HTH-type_TetR-like_transc_reg"/>
</dbReference>
<dbReference type="SUPFAM" id="SSF46689">
    <property type="entry name" value="Homeodomain-like"/>
    <property type="match status" value="1"/>
</dbReference>
<keyword evidence="7" id="KW-1185">Reference proteome</keyword>
<gene>
    <name evidence="6" type="ORF">D1222_10020</name>
</gene>
<proteinExistence type="predicted"/>
<organism evidence="6 7">
    <name type="scientific">Henriciella algicola</name>
    <dbReference type="NCBI Taxonomy" id="1608422"/>
    <lineage>
        <taxon>Bacteria</taxon>
        <taxon>Pseudomonadati</taxon>
        <taxon>Pseudomonadota</taxon>
        <taxon>Alphaproteobacteria</taxon>
        <taxon>Hyphomonadales</taxon>
        <taxon>Hyphomonadaceae</taxon>
        <taxon>Henriciella</taxon>
    </lineage>
</organism>
<evidence type="ECO:0000256" key="1">
    <source>
        <dbReference type="ARBA" id="ARBA00023015"/>
    </source>
</evidence>
<dbReference type="PROSITE" id="PS50977">
    <property type="entry name" value="HTH_TETR_2"/>
    <property type="match status" value="1"/>
</dbReference>
<dbReference type="GO" id="GO:0000976">
    <property type="term" value="F:transcription cis-regulatory region binding"/>
    <property type="evidence" value="ECO:0007669"/>
    <property type="project" value="TreeGrafter"/>
</dbReference>
<dbReference type="AlphaFoldDB" id="A0A399RFY0"/>
<dbReference type="InterPro" id="IPR009057">
    <property type="entry name" value="Homeodomain-like_sf"/>
</dbReference>
<dbReference type="RefSeq" id="WP_119454135.1">
    <property type="nucleotide sequence ID" value="NZ_QWGA01000007.1"/>
</dbReference>
<keyword evidence="3" id="KW-0804">Transcription</keyword>
<name>A0A399RFY0_9PROT</name>
<keyword evidence="2 4" id="KW-0238">DNA-binding</keyword>
<dbReference type="PANTHER" id="PTHR30055">
    <property type="entry name" value="HTH-TYPE TRANSCRIPTIONAL REGULATOR RUTR"/>
    <property type="match status" value="1"/>
</dbReference>
<dbReference type="Gene3D" id="1.10.357.10">
    <property type="entry name" value="Tetracycline Repressor, domain 2"/>
    <property type="match status" value="1"/>
</dbReference>
<evidence type="ECO:0000313" key="7">
    <source>
        <dbReference type="Proteomes" id="UP000265845"/>
    </source>
</evidence>